<dbReference type="Pfam" id="PF02276">
    <property type="entry name" value="CytoC_RC"/>
    <property type="match status" value="1"/>
</dbReference>
<evidence type="ECO:0000256" key="4">
    <source>
        <dbReference type="ARBA" id="ARBA00022531"/>
    </source>
</evidence>
<keyword evidence="5" id="KW-0349">Heme</keyword>
<dbReference type="GO" id="GO:0005506">
    <property type="term" value="F:iron ion binding"/>
    <property type="evidence" value="ECO:0007669"/>
    <property type="project" value="InterPro"/>
</dbReference>
<dbReference type="EMBL" id="JADKGY010000020">
    <property type="protein sequence ID" value="MBK9983405.1"/>
    <property type="molecule type" value="Genomic_DNA"/>
</dbReference>
<evidence type="ECO:0000256" key="7">
    <source>
        <dbReference type="ARBA" id="ARBA00022982"/>
    </source>
</evidence>
<comment type="caution">
    <text evidence="9">The sequence shown here is derived from an EMBL/GenBank/DDBJ whole genome shotgun (WGS) entry which is preliminary data.</text>
</comment>
<evidence type="ECO:0000313" key="10">
    <source>
        <dbReference type="Proteomes" id="UP000808337"/>
    </source>
</evidence>
<evidence type="ECO:0000256" key="1">
    <source>
        <dbReference type="ARBA" id="ARBA00003196"/>
    </source>
</evidence>
<evidence type="ECO:0000256" key="2">
    <source>
        <dbReference type="ARBA" id="ARBA00015978"/>
    </source>
</evidence>
<dbReference type="SUPFAM" id="SSF48695">
    <property type="entry name" value="Multiheme cytochromes"/>
    <property type="match status" value="1"/>
</dbReference>
<evidence type="ECO:0000256" key="3">
    <source>
        <dbReference type="ARBA" id="ARBA00022448"/>
    </source>
</evidence>
<sequence>MRILFAIVMMVTLVEISAFSLIRTEKTSLKNMSISGDSLELDRLKYMNEVMASIKGKEKWPADSVFKNIKVIKGKGNISAEHFLWMMNWGWSAELGVSCDHCHIIGRWESDELYTKDIARGMWNMRVKINSEILPAITGKNYDTNPMVTCITCHRGKPIPTEQ</sequence>
<dbReference type="AlphaFoldDB" id="A0A9D7SXC9"/>
<dbReference type="Gene3D" id="1.10.468.10">
    <property type="entry name" value="Photosynthetic Reaction Center, subunit C, domain 2"/>
    <property type="match status" value="1"/>
</dbReference>
<protein>
    <recommendedName>
        <fullName evidence="2">Photosynthetic reaction center cytochrome c subunit</fullName>
    </recommendedName>
</protein>
<dbReference type="GO" id="GO:0020037">
    <property type="term" value="F:heme binding"/>
    <property type="evidence" value="ECO:0007669"/>
    <property type="project" value="InterPro"/>
</dbReference>
<reference evidence="9 10" key="1">
    <citation type="submission" date="2020-10" db="EMBL/GenBank/DDBJ databases">
        <title>Connecting structure to function with the recovery of over 1000 high-quality activated sludge metagenome-assembled genomes encoding full-length rRNA genes using long-read sequencing.</title>
        <authorList>
            <person name="Singleton C.M."/>
            <person name="Petriglieri F."/>
            <person name="Kristensen J.M."/>
            <person name="Kirkegaard R.H."/>
            <person name="Michaelsen T.Y."/>
            <person name="Andersen M.H."/>
            <person name="Karst S.M."/>
            <person name="Dueholm M.S."/>
            <person name="Nielsen P.H."/>
            <person name="Albertsen M."/>
        </authorList>
    </citation>
    <scope>NUCLEOTIDE SEQUENCE [LARGE SCALE GENOMIC DNA]</scope>
    <source>
        <strain evidence="9">Ribe_18-Q3-R11-54_MAXAC.273</strain>
    </source>
</reference>
<dbReference type="Proteomes" id="UP000808337">
    <property type="component" value="Unassembled WGS sequence"/>
</dbReference>
<evidence type="ECO:0000256" key="5">
    <source>
        <dbReference type="ARBA" id="ARBA00022617"/>
    </source>
</evidence>
<evidence type="ECO:0000256" key="6">
    <source>
        <dbReference type="ARBA" id="ARBA00022723"/>
    </source>
</evidence>
<evidence type="ECO:0000256" key="8">
    <source>
        <dbReference type="ARBA" id="ARBA00023004"/>
    </source>
</evidence>
<evidence type="ECO:0000313" key="9">
    <source>
        <dbReference type="EMBL" id="MBK9983405.1"/>
    </source>
</evidence>
<name>A0A9D7SXC9_9BACT</name>
<keyword evidence="6" id="KW-0479">Metal-binding</keyword>
<dbReference type="InterPro" id="IPR036280">
    <property type="entry name" value="Multihaem_cyt_sf"/>
</dbReference>
<dbReference type="GO" id="GO:0009055">
    <property type="term" value="F:electron transfer activity"/>
    <property type="evidence" value="ECO:0007669"/>
    <property type="project" value="InterPro"/>
</dbReference>
<comment type="function">
    <text evidence="1">The reaction center of purple bacteria contains a tightly bound cytochrome molecule which re-reduces the photo oxidized primary electron donor.</text>
</comment>
<dbReference type="InterPro" id="IPR023119">
    <property type="entry name" value="Multihaem_cyt_PRC_cyt_su-like"/>
</dbReference>
<keyword evidence="7" id="KW-0249">Electron transport</keyword>
<accession>A0A9D7SXC9</accession>
<dbReference type="GO" id="GO:0030077">
    <property type="term" value="C:plasma membrane light-harvesting complex"/>
    <property type="evidence" value="ECO:0007669"/>
    <property type="project" value="InterPro"/>
</dbReference>
<gene>
    <name evidence="9" type="ORF">IPP15_13640</name>
</gene>
<dbReference type="InterPro" id="IPR003158">
    <property type="entry name" value="Photosyn_RC_cyt_c-su"/>
</dbReference>
<organism evidence="9 10">
    <name type="scientific">Candidatus Opimibacter skivensis</name>
    <dbReference type="NCBI Taxonomy" id="2982028"/>
    <lineage>
        <taxon>Bacteria</taxon>
        <taxon>Pseudomonadati</taxon>
        <taxon>Bacteroidota</taxon>
        <taxon>Saprospiria</taxon>
        <taxon>Saprospirales</taxon>
        <taxon>Saprospiraceae</taxon>
        <taxon>Candidatus Opimibacter</taxon>
    </lineage>
</organism>
<keyword evidence="4" id="KW-0602">Photosynthesis</keyword>
<keyword evidence="3" id="KW-0813">Transport</keyword>
<dbReference type="GO" id="GO:0019684">
    <property type="term" value="P:photosynthesis, light reaction"/>
    <property type="evidence" value="ECO:0007669"/>
    <property type="project" value="InterPro"/>
</dbReference>
<keyword evidence="8" id="KW-0408">Iron</keyword>
<proteinExistence type="predicted"/>